<reference evidence="3 4" key="1">
    <citation type="submission" date="2015-10" db="EMBL/GenBank/DDBJ databases">
        <title>Genome analyses suggest a sexual origin of heterokaryosis in a supposedly ancient asexual fungus.</title>
        <authorList>
            <person name="Ropars J."/>
            <person name="Sedzielewska K."/>
            <person name="Noel J."/>
            <person name="Charron P."/>
            <person name="Farinelli L."/>
            <person name="Marton T."/>
            <person name="Kruger M."/>
            <person name="Pelin A."/>
            <person name="Brachmann A."/>
            <person name="Corradi N."/>
        </authorList>
    </citation>
    <scope>NUCLEOTIDE SEQUENCE [LARGE SCALE GENOMIC DNA]</scope>
    <source>
        <strain evidence="3 4">A4</strain>
    </source>
</reference>
<protein>
    <submittedName>
        <fullName evidence="3">DnaJ-domain-containing protein</fullName>
    </submittedName>
</protein>
<feature type="compositionally biased region" description="Basic residues" evidence="1">
    <location>
        <begin position="336"/>
        <end position="349"/>
    </location>
</feature>
<dbReference type="Gene3D" id="1.10.287.110">
    <property type="entry name" value="DnaJ domain"/>
    <property type="match status" value="1"/>
</dbReference>
<dbReference type="EMBL" id="LLXI01000364">
    <property type="protein sequence ID" value="PKY45141.1"/>
    <property type="molecule type" value="Genomic_DNA"/>
</dbReference>
<dbReference type="VEuPathDB" id="FungiDB:RhiirA1_422481"/>
<feature type="compositionally biased region" description="Low complexity" evidence="1">
    <location>
        <begin position="252"/>
        <end position="299"/>
    </location>
</feature>
<feature type="compositionally biased region" description="Low complexity" evidence="1">
    <location>
        <begin position="156"/>
        <end position="169"/>
    </location>
</feature>
<dbReference type="AlphaFoldDB" id="A0A2I1GEU0"/>
<evidence type="ECO:0000259" key="2">
    <source>
        <dbReference type="PROSITE" id="PS50076"/>
    </source>
</evidence>
<evidence type="ECO:0000256" key="1">
    <source>
        <dbReference type="SAM" id="MobiDB-lite"/>
    </source>
</evidence>
<evidence type="ECO:0000313" key="4">
    <source>
        <dbReference type="Proteomes" id="UP000234323"/>
    </source>
</evidence>
<sequence length="349" mass="39990">MGEGTYYEILGIEANATEDDIRKAYRKQALLWHPDKNVQRKEEAEAKFKLIAEAYEVLSDPEKKQVYDLYGEEGLKNNGSSQDYDFRPNFGFQFHDPREIFNSFFNGRDPFAEMFGNQFFGGGGGFGRMPGFGTRSPFDDDDGFLSGPFGNFGPSGSSYSFSSSSSSSSSGGGQGGFVSRSISTKIINGVATTVTKTVDAQGNETVITETSDGKRQTLVNNQPQEQQRAIDDGRRTTNIPIQDGNSYYVQRQQPQFQQPQQFQQFQQYQYPQHPQQSQQYQQYQQQRSMNQQQYRQSPFQQPPFQQPPFQQPPFQQPPFQQQEYQDSTHPKEGDHHKKHGFFPWPHRKH</sequence>
<dbReference type="VEuPathDB" id="FungiDB:RhiirFUN_009355"/>
<gene>
    <name evidence="3" type="ORF">RhiirA4_400799</name>
</gene>
<feature type="compositionally biased region" description="Basic and acidic residues" evidence="1">
    <location>
        <begin position="326"/>
        <end position="335"/>
    </location>
</feature>
<feature type="compositionally biased region" description="Pro residues" evidence="1">
    <location>
        <begin position="300"/>
        <end position="316"/>
    </location>
</feature>
<dbReference type="InterPro" id="IPR001623">
    <property type="entry name" value="DnaJ_domain"/>
</dbReference>
<feature type="region of interest" description="Disordered" evidence="1">
    <location>
        <begin position="156"/>
        <end position="176"/>
    </location>
</feature>
<dbReference type="FunFam" id="1.10.287.110:FF:000106">
    <property type="entry name" value="Putative heat shock protein-like protein"/>
    <property type="match status" value="1"/>
</dbReference>
<feature type="region of interest" description="Disordered" evidence="1">
    <location>
        <begin position="252"/>
        <end position="349"/>
    </location>
</feature>
<feature type="domain" description="J" evidence="2">
    <location>
        <begin position="5"/>
        <end position="71"/>
    </location>
</feature>
<dbReference type="Pfam" id="PF00226">
    <property type="entry name" value="DnaJ"/>
    <property type="match status" value="1"/>
</dbReference>
<comment type="caution">
    <text evidence="3">The sequence shown here is derived from an EMBL/GenBank/DDBJ whole genome shotgun (WGS) entry which is preliminary data.</text>
</comment>
<dbReference type="Proteomes" id="UP000234323">
    <property type="component" value="Unassembled WGS sequence"/>
</dbReference>
<proteinExistence type="predicted"/>
<dbReference type="SMART" id="SM00271">
    <property type="entry name" value="DnaJ"/>
    <property type="match status" value="1"/>
</dbReference>
<accession>A0A2I1GEU0</accession>
<dbReference type="PANTHER" id="PTHR45168">
    <property type="entry name" value="DNAJ HOMOLOG SUBFAMILY B MEMBER 2"/>
    <property type="match status" value="1"/>
</dbReference>
<dbReference type="InterPro" id="IPR036869">
    <property type="entry name" value="J_dom_sf"/>
</dbReference>
<dbReference type="GO" id="GO:0051082">
    <property type="term" value="F:unfolded protein binding"/>
    <property type="evidence" value="ECO:0007669"/>
    <property type="project" value="InterPro"/>
</dbReference>
<dbReference type="GO" id="GO:0030544">
    <property type="term" value="F:Hsp70 protein binding"/>
    <property type="evidence" value="ECO:0007669"/>
    <property type="project" value="InterPro"/>
</dbReference>
<dbReference type="PANTHER" id="PTHR45168:SF3">
    <property type="entry name" value="DNAJ HEAT SHOCK PROTEIN FAMILY (HSP40) MEMBER B2"/>
    <property type="match status" value="1"/>
</dbReference>
<name>A0A2I1GEU0_9GLOM</name>
<dbReference type="CDD" id="cd06257">
    <property type="entry name" value="DnaJ"/>
    <property type="match status" value="1"/>
</dbReference>
<dbReference type="SUPFAM" id="SSF46565">
    <property type="entry name" value="Chaperone J-domain"/>
    <property type="match status" value="1"/>
</dbReference>
<evidence type="ECO:0000313" key="3">
    <source>
        <dbReference type="EMBL" id="PKY45141.1"/>
    </source>
</evidence>
<dbReference type="PRINTS" id="PR00625">
    <property type="entry name" value="JDOMAIN"/>
</dbReference>
<keyword evidence="4" id="KW-1185">Reference proteome</keyword>
<organism evidence="3 4">
    <name type="scientific">Rhizophagus irregularis</name>
    <dbReference type="NCBI Taxonomy" id="588596"/>
    <lineage>
        <taxon>Eukaryota</taxon>
        <taxon>Fungi</taxon>
        <taxon>Fungi incertae sedis</taxon>
        <taxon>Mucoromycota</taxon>
        <taxon>Glomeromycotina</taxon>
        <taxon>Glomeromycetes</taxon>
        <taxon>Glomerales</taxon>
        <taxon>Glomeraceae</taxon>
        <taxon>Rhizophagus</taxon>
    </lineage>
</organism>
<dbReference type="PROSITE" id="PS50076">
    <property type="entry name" value="DNAJ_2"/>
    <property type="match status" value="1"/>
</dbReference>
<dbReference type="InterPro" id="IPR043183">
    <property type="entry name" value="DNJB2/6-like"/>
</dbReference>
<dbReference type="InterPro" id="IPR018253">
    <property type="entry name" value="DnaJ_domain_CS"/>
</dbReference>
<dbReference type="VEuPathDB" id="FungiDB:FUN_007418"/>
<dbReference type="PROSITE" id="PS00636">
    <property type="entry name" value="DNAJ_1"/>
    <property type="match status" value="1"/>
</dbReference>